<dbReference type="OrthoDB" id="446759at2759"/>
<dbReference type="GO" id="GO:0030490">
    <property type="term" value="P:maturation of SSU-rRNA"/>
    <property type="evidence" value="ECO:0007669"/>
    <property type="project" value="TreeGrafter"/>
</dbReference>
<dbReference type="PANTHER" id="PTHR12814:SF2">
    <property type="entry name" value="RNA-BINDING PROTEIN NOB1"/>
    <property type="match status" value="1"/>
</dbReference>
<dbReference type="InterPro" id="IPR036283">
    <property type="entry name" value="NOB1_Zf-like_sf"/>
</dbReference>
<dbReference type="InterPro" id="IPR039907">
    <property type="entry name" value="NOB1"/>
</dbReference>
<reference evidence="3 4" key="1">
    <citation type="submission" date="2019-03" db="EMBL/GenBank/DDBJ databases">
        <title>First draft genome of Liparis tanakae, snailfish: a comprehensive survey of snailfish specific genes.</title>
        <authorList>
            <person name="Kim W."/>
            <person name="Song I."/>
            <person name="Jeong J.-H."/>
            <person name="Kim D."/>
            <person name="Kim S."/>
            <person name="Ryu S."/>
            <person name="Song J.Y."/>
            <person name="Lee S.K."/>
        </authorList>
    </citation>
    <scope>NUCLEOTIDE SEQUENCE [LARGE SCALE GENOMIC DNA]</scope>
    <source>
        <tissue evidence="3">Muscle</tissue>
    </source>
</reference>
<name>A0A4Z2EFE9_9TELE</name>
<dbReference type="InterPro" id="IPR014881">
    <property type="entry name" value="NOB1_Zn-bd"/>
</dbReference>
<dbReference type="EMBL" id="SRLO01008010">
    <property type="protein sequence ID" value="TNN27606.1"/>
    <property type="molecule type" value="Genomic_DNA"/>
</dbReference>
<feature type="region of interest" description="Disordered" evidence="1">
    <location>
        <begin position="109"/>
        <end position="134"/>
    </location>
</feature>
<evidence type="ECO:0000256" key="1">
    <source>
        <dbReference type="SAM" id="MobiDB-lite"/>
    </source>
</evidence>
<keyword evidence="4" id="KW-1185">Reference proteome</keyword>
<evidence type="ECO:0000313" key="3">
    <source>
        <dbReference type="EMBL" id="TNN27606.1"/>
    </source>
</evidence>
<organism evidence="3 4">
    <name type="scientific">Liparis tanakae</name>
    <name type="common">Tanaka's snailfish</name>
    <dbReference type="NCBI Taxonomy" id="230148"/>
    <lineage>
        <taxon>Eukaryota</taxon>
        <taxon>Metazoa</taxon>
        <taxon>Chordata</taxon>
        <taxon>Craniata</taxon>
        <taxon>Vertebrata</taxon>
        <taxon>Euteleostomi</taxon>
        <taxon>Actinopterygii</taxon>
        <taxon>Neopterygii</taxon>
        <taxon>Teleostei</taxon>
        <taxon>Neoteleostei</taxon>
        <taxon>Acanthomorphata</taxon>
        <taxon>Eupercaria</taxon>
        <taxon>Perciformes</taxon>
        <taxon>Cottioidei</taxon>
        <taxon>Cottales</taxon>
        <taxon>Liparidae</taxon>
        <taxon>Liparis</taxon>
    </lineage>
</organism>
<dbReference type="GO" id="GO:0030688">
    <property type="term" value="C:preribosome, small subunit precursor"/>
    <property type="evidence" value="ECO:0007669"/>
    <property type="project" value="TreeGrafter"/>
</dbReference>
<evidence type="ECO:0000259" key="2">
    <source>
        <dbReference type="Pfam" id="PF08772"/>
    </source>
</evidence>
<dbReference type="GO" id="GO:0004521">
    <property type="term" value="F:RNA endonuclease activity"/>
    <property type="evidence" value="ECO:0007669"/>
    <property type="project" value="TreeGrafter"/>
</dbReference>
<sequence>MLIRQARSYILRCHACFRTTSIMTKAFCPHCGNATLKKLAVTLGEDGSTQVHFSRNPKVLNPRGLRRAPQQRLSRKARQQTDALDPDYAAGGSPFCQNDVYSRAANLQIRDGRGGGGRRRSNPNATHKKSSKKK</sequence>
<comment type="caution">
    <text evidence="3">The sequence shown here is derived from an EMBL/GenBank/DDBJ whole genome shotgun (WGS) entry which is preliminary data.</text>
</comment>
<evidence type="ECO:0000313" key="4">
    <source>
        <dbReference type="Proteomes" id="UP000314294"/>
    </source>
</evidence>
<proteinExistence type="predicted"/>
<feature type="region of interest" description="Disordered" evidence="1">
    <location>
        <begin position="46"/>
        <end position="89"/>
    </location>
</feature>
<dbReference type="Pfam" id="PF08772">
    <property type="entry name" value="Zn_ribbon_NOB1"/>
    <property type="match status" value="1"/>
</dbReference>
<gene>
    <name evidence="3" type="primary">NOB1</name>
    <name evidence="3" type="ORF">EYF80_062246</name>
</gene>
<feature type="domain" description="Nin one binding (NOB1) Zn-ribbon-like" evidence="2">
    <location>
        <begin position="3"/>
        <end position="66"/>
    </location>
</feature>
<dbReference type="PANTHER" id="PTHR12814">
    <property type="entry name" value="RNA-BINDING PROTEIN NOB1"/>
    <property type="match status" value="1"/>
</dbReference>
<accession>A0A4Z2EFE9</accession>
<dbReference type="AlphaFoldDB" id="A0A4Z2EFE9"/>
<dbReference type="Proteomes" id="UP000314294">
    <property type="component" value="Unassembled WGS sequence"/>
</dbReference>
<dbReference type="SUPFAM" id="SSF144206">
    <property type="entry name" value="NOB1 zinc finger-like"/>
    <property type="match status" value="1"/>
</dbReference>
<protein>
    <submittedName>
        <fullName evidence="3">RNA-binding protein NOB1</fullName>
    </submittedName>
</protein>
<feature type="compositionally biased region" description="Basic residues" evidence="1">
    <location>
        <begin position="116"/>
        <end position="134"/>
    </location>
</feature>
<dbReference type="Gene3D" id="6.20.210.10">
    <property type="entry name" value="Nin one binding (NOB1), Zn-ribbon-like"/>
    <property type="match status" value="1"/>
</dbReference>